<gene>
    <name evidence="15" type="ORF">QTG54_012250</name>
</gene>
<keyword evidence="9 13" id="KW-0472">Membrane</keyword>
<proteinExistence type="predicted"/>
<dbReference type="Proteomes" id="UP001224775">
    <property type="component" value="Unassembled WGS sequence"/>
</dbReference>
<keyword evidence="11" id="KW-0175">Coiled coil</keyword>
<dbReference type="GO" id="GO:0001508">
    <property type="term" value="P:action potential"/>
    <property type="evidence" value="ECO:0007669"/>
    <property type="project" value="TreeGrafter"/>
</dbReference>
<dbReference type="InterPro" id="IPR028325">
    <property type="entry name" value="VG_K_chnl"/>
</dbReference>
<feature type="region of interest" description="Disordered" evidence="12">
    <location>
        <begin position="1"/>
        <end position="61"/>
    </location>
</feature>
<dbReference type="Gene3D" id="1.10.287.70">
    <property type="match status" value="1"/>
</dbReference>
<feature type="transmembrane region" description="Helical" evidence="13">
    <location>
        <begin position="369"/>
        <end position="397"/>
    </location>
</feature>
<reference evidence="15" key="1">
    <citation type="submission" date="2023-06" db="EMBL/GenBank/DDBJ databases">
        <title>Survivors Of The Sea: Transcriptome response of Skeletonema marinoi to long-term dormancy.</title>
        <authorList>
            <person name="Pinder M.I.M."/>
            <person name="Kourtchenko O."/>
            <person name="Robertson E.K."/>
            <person name="Larsson T."/>
            <person name="Maumus F."/>
            <person name="Osuna-Cruz C.M."/>
            <person name="Vancaester E."/>
            <person name="Stenow R."/>
            <person name="Vandepoele K."/>
            <person name="Ploug H."/>
            <person name="Bruchert V."/>
            <person name="Godhe A."/>
            <person name="Topel M."/>
        </authorList>
    </citation>
    <scope>NUCLEOTIDE SEQUENCE</scope>
    <source>
        <strain evidence="15">R05AC</strain>
    </source>
</reference>
<feature type="transmembrane region" description="Helical" evidence="13">
    <location>
        <begin position="201"/>
        <end position="223"/>
    </location>
</feature>
<evidence type="ECO:0000313" key="15">
    <source>
        <dbReference type="EMBL" id="KAK1736805.1"/>
    </source>
</evidence>
<dbReference type="SUPFAM" id="SSF81324">
    <property type="entry name" value="Voltage-gated potassium channels"/>
    <property type="match status" value="1"/>
</dbReference>
<dbReference type="GO" id="GO:0005249">
    <property type="term" value="F:voltage-gated potassium channel activity"/>
    <property type="evidence" value="ECO:0007669"/>
    <property type="project" value="InterPro"/>
</dbReference>
<evidence type="ECO:0000256" key="10">
    <source>
        <dbReference type="ARBA" id="ARBA00023303"/>
    </source>
</evidence>
<evidence type="ECO:0000256" key="9">
    <source>
        <dbReference type="ARBA" id="ARBA00023136"/>
    </source>
</evidence>
<feature type="coiled-coil region" evidence="11">
    <location>
        <begin position="489"/>
        <end position="516"/>
    </location>
</feature>
<keyword evidence="6" id="KW-0630">Potassium</keyword>
<evidence type="ECO:0000256" key="3">
    <source>
        <dbReference type="ARBA" id="ARBA00022538"/>
    </source>
</evidence>
<feature type="transmembrane region" description="Helical" evidence="13">
    <location>
        <begin position="305"/>
        <end position="327"/>
    </location>
</feature>
<dbReference type="GO" id="GO:0008076">
    <property type="term" value="C:voltage-gated potassium channel complex"/>
    <property type="evidence" value="ECO:0007669"/>
    <property type="project" value="InterPro"/>
</dbReference>
<evidence type="ECO:0000256" key="2">
    <source>
        <dbReference type="ARBA" id="ARBA00022448"/>
    </source>
</evidence>
<feature type="region of interest" description="Disordered" evidence="12">
    <location>
        <begin position="96"/>
        <end position="153"/>
    </location>
</feature>
<feature type="domain" description="Ion transport" evidence="14">
    <location>
        <begin position="171"/>
        <end position="388"/>
    </location>
</feature>
<keyword evidence="2" id="KW-0813">Transport</keyword>
<dbReference type="PANTHER" id="PTHR11537">
    <property type="entry name" value="VOLTAGE-GATED POTASSIUM CHANNEL"/>
    <property type="match status" value="1"/>
</dbReference>
<feature type="compositionally biased region" description="Polar residues" evidence="12">
    <location>
        <begin position="113"/>
        <end position="134"/>
    </location>
</feature>
<dbReference type="InterPro" id="IPR005821">
    <property type="entry name" value="Ion_trans_dom"/>
</dbReference>
<keyword evidence="16" id="KW-1185">Reference proteome</keyword>
<keyword evidence="7 13" id="KW-1133">Transmembrane helix</keyword>
<evidence type="ECO:0000256" key="7">
    <source>
        <dbReference type="ARBA" id="ARBA00022989"/>
    </source>
</evidence>
<evidence type="ECO:0000256" key="4">
    <source>
        <dbReference type="ARBA" id="ARBA00022692"/>
    </source>
</evidence>
<feature type="region of interest" description="Disordered" evidence="12">
    <location>
        <begin position="453"/>
        <end position="480"/>
    </location>
</feature>
<dbReference type="AlphaFoldDB" id="A0AAD8Y0Y8"/>
<name>A0AAD8Y0Y8_9STRA</name>
<evidence type="ECO:0000256" key="11">
    <source>
        <dbReference type="SAM" id="Coils"/>
    </source>
</evidence>
<keyword evidence="5" id="KW-0631">Potassium channel</keyword>
<keyword evidence="3" id="KW-0633">Potassium transport</keyword>
<protein>
    <submittedName>
        <fullName evidence="15">Ion transport protein</fullName>
    </submittedName>
</protein>
<comment type="subcellular location">
    <subcellularLocation>
        <location evidence="1">Membrane</location>
        <topology evidence="1">Multi-pass membrane protein</topology>
    </subcellularLocation>
</comment>
<evidence type="ECO:0000256" key="12">
    <source>
        <dbReference type="SAM" id="MobiDB-lite"/>
    </source>
</evidence>
<evidence type="ECO:0000259" key="14">
    <source>
        <dbReference type="Pfam" id="PF00520"/>
    </source>
</evidence>
<evidence type="ECO:0000256" key="6">
    <source>
        <dbReference type="ARBA" id="ARBA00022958"/>
    </source>
</evidence>
<keyword evidence="8" id="KW-0406">Ion transport</keyword>
<feature type="transmembrane region" description="Helical" evidence="13">
    <location>
        <begin position="244"/>
        <end position="266"/>
    </location>
</feature>
<evidence type="ECO:0000313" key="16">
    <source>
        <dbReference type="Proteomes" id="UP001224775"/>
    </source>
</evidence>
<organism evidence="15 16">
    <name type="scientific">Skeletonema marinoi</name>
    <dbReference type="NCBI Taxonomy" id="267567"/>
    <lineage>
        <taxon>Eukaryota</taxon>
        <taxon>Sar</taxon>
        <taxon>Stramenopiles</taxon>
        <taxon>Ochrophyta</taxon>
        <taxon>Bacillariophyta</taxon>
        <taxon>Coscinodiscophyceae</taxon>
        <taxon>Thalassiosirophycidae</taxon>
        <taxon>Thalassiosirales</taxon>
        <taxon>Skeletonemataceae</taxon>
        <taxon>Skeletonema</taxon>
        <taxon>Skeletonema marinoi-dohrnii complex</taxon>
    </lineage>
</organism>
<keyword evidence="10" id="KW-0407">Ion channel</keyword>
<dbReference type="PANTHER" id="PTHR11537:SF254">
    <property type="entry name" value="POTASSIUM VOLTAGE-GATED CHANNEL PROTEIN SHAB"/>
    <property type="match status" value="1"/>
</dbReference>
<evidence type="ECO:0000256" key="8">
    <source>
        <dbReference type="ARBA" id="ARBA00023065"/>
    </source>
</evidence>
<comment type="caution">
    <text evidence="15">The sequence shown here is derived from an EMBL/GenBank/DDBJ whole genome shotgun (WGS) entry which is preliminary data.</text>
</comment>
<feature type="compositionally biased region" description="Polar residues" evidence="12">
    <location>
        <begin position="19"/>
        <end position="42"/>
    </location>
</feature>
<evidence type="ECO:0000256" key="1">
    <source>
        <dbReference type="ARBA" id="ARBA00004141"/>
    </source>
</evidence>
<evidence type="ECO:0000256" key="5">
    <source>
        <dbReference type="ARBA" id="ARBA00022826"/>
    </source>
</evidence>
<evidence type="ECO:0000256" key="13">
    <source>
        <dbReference type="SAM" id="Phobius"/>
    </source>
</evidence>
<dbReference type="EMBL" id="JATAAI010000027">
    <property type="protein sequence ID" value="KAK1736805.1"/>
    <property type="molecule type" value="Genomic_DNA"/>
</dbReference>
<sequence>METKPLLSSKLKGDPRLSPRQQQIMMEETNQQNYDSATNNNSNRRDGEGGLASSKSSGRGKLRFNKRQQMKLKQQQQKIVQSPAAVGIYNSIFPSKRNNIHGHHHGKDDDAANTKSRSMQQLNSHAGNTSSMNIDTDKPPTTQPPPTSTKSKHTQLYTILNPKSKSPQALLFQTTMASIIILDAIIYIISTEPQLQYLHQLFYIIEGVTSTIFLVELIARLVVCTEKKCYGKYGPIRGRWRYMYSFQGMIDSFATLPFFIELFTGIDLPTLTYLRVFRLIRITRTRSYTKAVDAVGRVLYFNREILHVAALLGLYLVVVTSVLMYYLRPQGVDVDGVDDISDFESIGSTMVLSIMMLTGQGGPSGKLPWYTQAIVLLTGIFSVAMFAIPASMLTWGFEAEAQRLGIKAKRRALAKRKGVVYRSDSSSSSGSSDGSSVSCIGDISTSDEEYMNIIGGEDDDESDNDGNILPTRIGEASGMSQTDASVDILQSLQTRIEQLELKVTDTNAKLDLILAKLG</sequence>
<feature type="transmembrane region" description="Helical" evidence="13">
    <location>
        <begin position="169"/>
        <end position="189"/>
    </location>
</feature>
<feature type="compositionally biased region" description="Acidic residues" evidence="12">
    <location>
        <begin position="453"/>
        <end position="464"/>
    </location>
</feature>
<dbReference type="Pfam" id="PF00520">
    <property type="entry name" value="Ion_trans"/>
    <property type="match status" value="1"/>
</dbReference>
<dbReference type="PRINTS" id="PR00169">
    <property type="entry name" value="KCHANNEL"/>
</dbReference>
<keyword evidence="4 13" id="KW-0812">Transmembrane</keyword>
<accession>A0AAD8Y0Y8</accession>